<dbReference type="GO" id="GO:0030288">
    <property type="term" value="C:outer membrane-bounded periplasmic space"/>
    <property type="evidence" value="ECO:0007669"/>
    <property type="project" value="TreeGrafter"/>
</dbReference>
<evidence type="ECO:0000256" key="3">
    <source>
        <dbReference type="ARBA" id="ARBA00022729"/>
    </source>
</evidence>
<dbReference type="Gene3D" id="3.40.190.10">
    <property type="entry name" value="Periplasmic binding protein-like II"/>
    <property type="match status" value="2"/>
</dbReference>
<dbReference type="InterPro" id="IPR051455">
    <property type="entry name" value="Bact_solute-bind_prot3"/>
</dbReference>
<evidence type="ECO:0000256" key="1">
    <source>
        <dbReference type="ARBA" id="ARBA00010333"/>
    </source>
</evidence>
<feature type="signal peptide" evidence="4">
    <location>
        <begin position="1"/>
        <end position="23"/>
    </location>
</feature>
<dbReference type="GeneID" id="72194947"/>
<protein>
    <submittedName>
        <fullName evidence="6">Transporter substrate-binding domain-containing protein</fullName>
    </submittedName>
</protein>
<organism evidence="6 7">
    <name type="scientific">Pseudomonas umsongensis</name>
    <dbReference type="NCBI Taxonomy" id="198618"/>
    <lineage>
        <taxon>Bacteria</taxon>
        <taxon>Pseudomonadati</taxon>
        <taxon>Pseudomonadota</taxon>
        <taxon>Gammaproteobacteria</taxon>
        <taxon>Pseudomonadales</taxon>
        <taxon>Pseudomonadaceae</taxon>
        <taxon>Pseudomonas</taxon>
    </lineage>
</organism>
<name>A0AAE7DEK1_9PSED</name>
<dbReference type="Proteomes" id="UP000501367">
    <property type="component" value="Chromosome"/>
</dbReference>
<proteinExistence type="inferred from homology"/>
<dbReference type="KEGG" id="pum:HGP31_15225"/>
<reference evidence="6 7" key="1">
    <citation type="submission" date="2020-04" db="EMBL/GenBank/DDBJ databases">
        <authorList>
            <person name="Yao Y."/>
            <person name="He Z."/>
        </authorList>
    </citation>
    <scope>NUCLEOTIDE SEQUENCE [LARGE SCALE GENOMIC DNA]</scope>
    <source>
        <strain evidence="6 7">CY-1</strain>
    </source>
</reference>
<feature type="chain" id="PRO_5042140930" evidence="4">
    <location>
        <begin position="24"/>
        <end position="297"/>
    </location>
</feature>
<comment type="similarity">
    <text evidence="1">Belongs to the bacterial solute-binding protein 3 family.</text>
</comment>
<dbReference type="Pfam" id="PF00497">
    <property type="entry name" value="SBP_bac_3"/>
    <property type="match status" value="1"/>
</dbReference>
<keyword evidence="3 4" id="KW-0732">Signal</keyword>
<dbReference type="EMBL" id="CP051487">
    <property type="protein sequence ID" value="QJC79604.1"/>
    <property type="molecule type" value="Genomic_DNA"/>
</dbReference>
<dbReference type="PANTHER" id="PTHR30085">
    <property type="entry name" value="AMINO ACID ABC TRANSPORTER PERMEASE"/>
    <property type="match status" value="1"/>
</dbReference>
<feature type="domain" description="Solute-binding protein family 3/N-terminal" evidence="5">
    <location>
        <begin position="36"/>
        <end position="268"/>
    </location>
</feature>
<dbReference type="GO" id="GO:0005576">
    <property type="term" value="C:extracellular region"/>
    <property type="evidence" value="ECO:0007669"/>
    <property type="project" value="TreeGrafter"/>
</dbReference>
<evidence type="ECO:0000259" key="5">
    <source>
        <dbReference type="SMART" id="SM00062"/>
    </source>
</evidence>
<accession>A0AAE7DEK1</accession>
<evidence type="ECO:0000256" key="4">
    <source>
        <dbReference type="SAM" id="SignalP"/>
    </source>
</evidence>
<dbReference type="SMART" id="SM00062">
    <property type="entry name" value="PBPb"/>
    <property type="match status" value="1"/>
</dbReference>
<dbReference type="AlphaFoldDB" id="A0AAE7DEK1"/>
<sequence>MKTSYFVAAAILAAGLSAITPHANSQTLEKVADRNKITVSYREASVPFSYLISPTKAVGFSVDLTDAIVDDVRRKLKKPNLEVAYIPVSSQTRIPLLVNGTYDLECGSTTNNAARGKDVAFAISHFYTGTRLLTKKNSGIKNYTDLAKKTVASTAGSTNEKVIRQYSTDHNLDIQIVLGKDYDDSLALVENDRAVAFAMDDVLLFGLMANSKNPDALEVVGDALQVEPYGCMLRKDDPEFKELVDDTITRLMTSGEFERLYTKWFQSPIPPKGMNLNMPMSEQLKANLKARSDKPAL</sequence>
<dbReference type="GO" id="GO:0006865">
    <property type="term" value="P:amino acid transport"/>
    <property type="evidence" value="ECO:0007669"/>
    <property type="project" value="TreeGrafter"/>
</dbReference>
<dbReference type="PANTHER" id="PTHR30085:SF2">
    <property type="entry name" value="GLUTAMATE_ASPARTATE IMPORT SOLUTE-BINDING PROTEIN"/>
    <property type="match status" value="1"/>
</dbReference>
<dbReference type="CDD" id="cd13688">
    <property type="entry name" value="PBP2_GltI_DEBP"/>
    <property type="match status" value="1"/>
</dbReference>
<evidence type="ECO:0000256" key="2">
    <source>
        <dbReference type="ARBA" id="ARBA00022448"/>
    </source>
</evidence>
<gene>
    <name evidence="6" type="ORF">HGP31_15225</name>
</gene>
<keyword evidence="2" id="KW-0813">Transport</keyword>
<evidence type="ECO:0000313" key="7">
    <source>
        <dbReference type="Proteomes" id="UP000501367"/>
    </source>
</evidence>
<dbReference type="SUPFAM" id="SSF53850">
    <property type="entry name" value="Periplasmic binding protein-like II"/>
    <property type="match status" value="1"/>
</dbReference>
<dbReference type="RefSeq" id="WP_168758096.1">
    <property type="nucleotide sequence ID" value="NZ_CP051487.1"/>
</dbReference>
<evidence type="ECO:0000313" key="6">
    <source>
        <dbReference type="EMBL" id="QJC79604.1"/>
    </source>
</evidence>
<dbReference type="InterPro" id="IPR001638">
    <property type="entry name" value="Solute-binding_3/MltF_N"/>
</dbReference>